<dbReference type="AlphaFoldDB" id="A0A6G0W0C9"/>
<dbReference type="GO" id="GO:0008270">
    <property type="term" value="F:zinc ion binding"/>
    <property type="evidence" value="ECO:0007669"/>
    <property type="project" value="UniProtKB-KW"/>
</dbReference>
<evidence type="ECO:0000256" key="4">
    <source>
        <dbReference type="ARBA" id="ARBA00023125"/>
    </source>
</evidence>
<evidence type="ECO:0000256" key="5">
    <source>
        <dbReference type="PROSITE-ProRule" id="PRU00309"/>
    </source>
</evidence>
<feature type="domain" description="THAP-type" evidence="6">
    <location>
        <begin position="1"/>
        <end position="84"/>
    </location>
</feature>
<gene>
    <name evidence="7" type="ORF">FWK35_00029161</name>
</gene>
<evidence type="ECO:0000256" key="1">
    <source>
        <dbReference type="ARBA" id="ARBA00022723"/>
    </source>
</evidence>
<keyword evidence="3" id="KW-0862">Zinc</keyword>
<comment type="caution">
    <text evidence="7">The sequence shown here is derived from an EMBL/GenBank/DDBJ whole genome shotgun (WGS) entry which is preliminary data.</text>
</comment>
<keyword evidence="4 5" id="KW-0238">DNA-binding</keyword>
<keyword evidence="2 5" id="KW-0863">Zinc-finger</keyword>
<keyword evidence="8" id="KW-1185">Reference proteome</keyword>
<accession>A0A6G0W0C9</accession>
<dbReference type="PANTHER" id="PTHR33327:SF3">
    <property type="entry name" value="RNA-DIRECTED DNA POLYMERASE"/>
    <property type="match status" value="1"/>
</dbReference>
<dbReference type="Pfam" id="PF12017">
    <property type="entry name" value="Tnp_P_element"/>
    <property type="match status" value="1"/>
</dbReference>
<dbReference type="OrthoDB" id="6589648at2759"/>
<keyword evidence="1" id="KW-0479">Metal-binding</keyword>
<proteinExistence type="predicted"/>
<dbReference type="GO" id="GO:0003677">
    <property type="term" value="F:DNA binding"/>
    <property type="evidence" value="ECO:0007669"/>
    <property type="project" value="UniProtKB-UniRule"/>
</dbReference>
<organism evidence="7 8">
    <name type="scientific">Aphis craccivora</name>
    <name type="common">Cowpea aphid</name>
    <dbReference type="NCBI Taxonomy" id="307492"/>
    <lineage>
        <taxon>Eukaryota</taxon>
        <taxon>Metazoa</taxon>
        <taxon>Ecdysozoa</taxon>
        <taxon>Arthropoda</taxon>
        <taxon>Hexapoda</taxon>
        <taxon>Insecta</taxon>
        <taxon>Pterygota</taxon>
        <taxon>Neoptera</taxon>
        <taxon>Paraneoptera</taxon>
        <taxon>Hemiptera</taxon>
        <taxon>Sternorrhyncha</taxon>
        <taxon>Aphidomorpha</taxon>
        <taxon>Aphidoidea</taxon>
        <taxon>Aphididae</taxon>
        <taxon>Aphidini</taxon>
        <taxon>Aphis</taxon>
        <taxon>Aphis</taxon>
    </lineage>
</organism>
<dbReference type="Proteomes" id="UP000478052">
    <property type="component" value="Unassembled WGS sequence"/>
</dbReference>
<dbReference type="InterPro" id="IPR006612">
    <property type="entry name" value="THAP_Znf"/>
</dbReference>
<dbReference type="Pfam" id="PF05485">
    <property type="entry name" value="THAP"/>
    <property type="match status" value="1"/>
</dbReference>
<protein>
    <recommendedName>
        <fullName evidence="6">THAP-type domain-containing protein</fullName>
    </recommendedName>
</protein>
<name>A0A6G0W0C9_APHCR</name>
<evidence type="ECO:0000256" key="3">
    <source>
        <dbReference type="ARBA" id="ARBA00022833"/>
    </source>
</evidence>
<reference evidence="7 8" key="1">
    <citation type="submission" date="2019-08" db="EMBL/GenBank/DDBJ databases">
        <title>Whole genome of Aphis craccivora.</title>
        <authorList>
            <person name="Voronova N.V."/>
            <person name="Shulinski R.S."/>
            <person name="Bandarenka Y.V."/>
            <person name="Zhorov D.G."/>
            <person name="Warner D."/>
        </authorList>
    </citation>
    <scope>NUCLEOTIDE SEQUENCE [LARGE SCALE GENOMIC DNA]</scope>
    <source>
        <strain evidence="7">180601</strain>
        <tissue evidence="7">Whole Body</tissue>
    </source>
</reference>
<dbReference type="EMBL" id="VUJU01010674">
    <property type="protein sequence ID" value="KAF0713462.1"/>
    <property type="molecule type" value="Genomic_DNA"/>
</dbReference>
<evidence type="ECO:0000256" key="2">
    <source>
        <dbReference type="ARBA" id="ARBA00022771"/>
    </source>
</evidence>
<evidence type="ECO:0000313" key="8">
    <source>
        <dbReference type="Proteomes" id="UP000478052"/>
    </source>
</evidence>
<dbReference type="InterPro" id="IPR055469">
    <property type="entry name" value="DUF7041"/>
</dbReference>
<dbReference type="Pfam" id="PF23055">
    <property type="entry name" value="DUF7041"/>
    <property type="match status" value="1"/>
</dbReference>
<dbReference type="InterPro" id="IPR021896">
    <property type="entry name" value="THAP9-like_HTH"/>
</dbReference>
<dbReference type="PROSITE" id="PS50950">
    <property type="entry name" value="ZF_THAP"/>
    <property type="match status" value="1"/>
</dbReference>
<sequence>MPKCVFENCDSGSRKKGKNQTNLAVHLHRFPKDINLYLMWLQQIEYGQSINAKSVNLKTTNDTEVIEIFTSKRKLRDDAIPLSIYGTDYYDIPFIRPVNPSTPVTKIDPPKIVTPTGVFDVETNNKHQNVSKTLDFVNVELGVQPLVDDSDNDLIQKLMESVDLYKYKNCQLKEKNNKLKNDILALHKENESLKNIVSKIEYNFKLRFNSLLSNIFTPTQIDMLLNPKLKAYKWTSDDISSAITLRSVSPKAYRYLKNKKCFPLPGMSTLRTWASTFTIQPGILTNVLQLMKAKGDFLTVEEKLTVISFDETYISHRICYDKKFEKVYGPHRFVQTVIARGSGITQRISHFRFVSFIEMDLLDVYTLENTPLSQPPTDPYVATTQPPLAPALEQLPPSDNVATIEHVRLPGFWRHSPQQWFLHAEAVFLNNRVRSELTKVNHVLTALDEDGIRAVSDLLGVKGQYSAVRDRLISAYAVPQATRFRTIVQHGGMGDRRPSQMLRDMRSVLPEGIGDAALKEF</sequence>
<dbReference type="PANTHER" id="PTHR33327">
    <property type="entry name" value="ENDONUCLEASE"/>
    <property type="match status" value="1"/>
</dbReference>
<evidence type="ECO:0000313" key="7">
    <source>
        <dbReference type="EMBL" id="KAF0713462.1"/>
    </source>
</evidence>
<evidence type="ECO:0000259" key="6">
    <source>
        <dbReference type="PROSITE" id="PS50950"/>
    </source>
</evidence>